<dbReference type="Pfam" id="PF02770">
    <property type="entry name" value="Acyl-CoA_dh_M"/>
    <property type="match status" value="1"/>
</dbReference>
<evidence type="ECO:0000259" key="10">
    <source>
        <dbReference type="Pfam" id="PF02771"/>
    </source>
</evidence>
<dbReference type="FunFam" id="1.20.140.10:FF:000019">
    <property type="entry name" value="Acyl-CoA dehydrogenase"/>
    <property type="match status" value="1"/>
</dbReference>
<evidence type="ECO:0000259" key="9">
    <source>
        <dbReference type="Pfam" id="PF02770"/>
    </source>
</evidence>
<feature type="domain" description="Acyl-CoA dehydrogenase-like C-terminal" evidence="11">
    <location>
        <begin position="463"/>
        <end position="565"/>
    </location>
</feature>
<name>A0A7C0U6K0_9BACT</name>
<dbReference type="PROSITE" id="PS00073">
    <property type="entry name" value="ACYL_COA_DH_2"/>
    <property type="match status" value="1"/>
</dbReference>
<evidence type="ECO:0000256" key="4">
    <source>
        <dbReference type="ARBA" id="ARBA00022827"/>
    </source>
</evidence>
<dbReference type="Proteomes" id="UP000885690">
    <property type="component" value="Unassembled WGS sequence"/>
</dbReference>
<evidence type="ECO:0000256" key="6">
    <source>
        <dbReference type="ARBA" id="ARBA00052546"/>
    </source>
</evidence>
<dbReference type="GO" id="GO:0003995">
    <property type="term" value="F:acyl-CoA dehydrogenase activity"/>
    <property type="evidence" value="ECO:0007669"/>
    <property type="project" value="InterPro"/>
</dbReference>
<dbReference type="GO" id="GO:0050660">
    <property type="term" value="F:flavin adenine dinucleotide binding"/>
    <property type="evidence" value="ECO:0007669"/>
    <property type="project" value="InterPro"/>
</dbReference>
<dbReference type="InterPro" id="IPR036250">
    <property type="entry name" value="AcylCo_DH-like_C"/>
</dbReference>
<dbReference type="InterPro" id="IPR013786">
    <property type="entry name" value="AcylCoA_DH/ox_N"/>
</dbReference>
<dbReference type="SUPFAM" id="SSF56645">
    <property type="entry name" value="Acyl-CoA dehydrogenase NM domain-like"/>
    <property type="match status" value="1"/>
</dbReference>
<dbReference type="FunFam" id="1.10.540.10:FF:000001">
    <property type="entry name" value="Very long-chain-specific acyl-CoA dehydrogenase, mitochondrial"/>
    <property type="match status" value="1"/>
</dbReference>
<feature type="domain" description="Acyl-CoA oxidase/dehydrogenase middle" evidence="9">
    <location>
        <begin position="146"/>
        <end position="238"/>
    </location>
</feature>
<keyword evidence="4 7" id="KW-0274">FAD</keyword>
<proteinExistence type="inferred from homology"/>
<dbReference type="EMBL" id="DQWS01000128">
    <property type="protein sequence ID" value="HDD53091.1"/>
    <property type="molecule type" value="Genomic_DNA"/>
</dbReference>
<evidence type="ECO:0000256" key="1">
    <source>
        <dbReference type="ARBA" id="ARBA00001974"/>
    </source>
</evidence>
<dbReference type="SUPFAM" id="SSF47203">
    <property type="entry name" value="Acyl-CoA dehydrogenase C-terminal domain-like"/>
    <property type="match status" value="1"/>
</dbReference>
<dbReference type="InterPro" id="IPR009075">
    <property type="entry name" value="AcylCo_DH/oxidase_C"/>
</dbReference>
<dbReference type="InterPro" id="IPR006091">
    <property type="entry name" value="Acyl-CoA_Oxase/DH_mid-dom"/>
</dbReference>
<comment type="cofactor">
    <cofactor evidence="1 7">
        <name>FAD</name>
        <dbReference type="ChEBI" id="CHEBI:57692"/>
    </cofactor>
</comment>
<organism evidence="12">
    <name type="scientific">Thermosulfidibacter takaii</name>
    <dbReference type="NCBI Taxonomy" id="412593"/>
    <lineage>
        <taxon>Bacteria</taxon>
        <taxon>Pseudomonadati</taxon>
        <taxon>Thermosulfidibacterota</taxon>
        <taxon>Thermosulfidibacteria</taxon>
        <taxon>Thermosulfidibacterales</taxon>
        <taxon>Thermosulfidibacteraceae</taxon>
    </lineage>
</organism>
<sequence length="595" mass="65533">MAGESVKGGAFLLESPKLEEIFVPEEFTEEQRMFAKTAEDFVKNEVAPKSDEIEAKNDELQVQLFKKAGELGLLMTDIPEKYGGLGLDKISSMLVQEKVSSGQGSFSVTITDHTGIGTLPIVYFGTEEQKQKYLPLLATGELIGSYALTETNAGSDAMGIKTKAVLSEDGKYYILNGSKQFVTNAGFADICIVYAKVDGEHHAAFIVDLKSEGITLGPEEHKMGIRGSSTRAISLDNVKVPVESLLGEVGKGHLIAFNVLNIGRYKLGVACTGASKTALEEAVRYANQRVQFGVPISTFGMIKEKLADMVTKAYVLESAVYRTAGFIDAMFSQLDYDDPEFGKKAMDAIAEYATECSIIKIFGSEALDFVVDETVQIFGGYGYTEEYPAERFYRDSRINRIFEGTNEINRLLIPGMLMRKAMKGELALLPAAQKLAKEVMTLMPMALLGSGPLAQEELAVGMTRKVALMVAGLAAQKYKEALKDQQILLARMADIIIELYAMESALLRTKKVLEEKGQDRARYHVVMTQLYVAQAFPRVVQLAQEALAAIEKGDMLKANLSVLRKLTRWYTPVPLVDLKTVVANKLIEEEKYWIV</sequence>
<feature type="domain" description="Acyl-CoA dehydrogenase/oxidase C-terminal" evidence="8">
    <location>
        <begin position="250"/>
        <end position="413"/>
    </location>
</feature>
<evidence type="ECO:0000256" key="7">
    <source>
        <dbReference type="RuleBase" id="RU362125"/>
    </source>
</evidence>
<dbReference type="InterPro" id="IPR009100">
    <property type="entry name" value="AcylCoA_DH/oxidase_NM_dom_sf"/>
</dbReference>
<dbReference type="AlphaFoldDB" id="A0A7C0U6K0"/>
<dbReference type="Gene3D" id="1.20.140.10">
    <property type="entry name" value="Butyryl-CoA Dehydrogenase, subunit A, domain 3"/>
    <property type="match status" value="2"/>
</dbReference>
<dbReference type="InterPro" id="IPR049426">
    <property type="entry name" value="Acyl-CoA-dh-like_C"/>
</dbReference>
<dbReference type="InterPro" id="IPR046373">
    <property type="entry name" value="Acyl-CoA_Oxase/DH_mid-dom_sf"/>
</dbReference>
<dbReference type="Gene3D" id="2.40.110.10">
    <property type="entry name" value="Butyryl-CoA Dehydrogenase, subunit A, domain 2"/>
    <property type="match status" value="1"/>
</dbReference>
<dbReference type="InterPro" id="IPR006089">
    <property type="entry name" value="Acyl-CoA_DH_CS"/>
</dbReference>
<protein>
    <submittedName>
        <fullName evidence="12">Acyl-CoA dehydrogenase</fullName>
    </submittedName>
</protein>
<keyword evidence="3 7" id="KW-0285">Flavoprotein</keyword>
<accession>A0A7C0U6K0</accession>
<dbReference type="PANTHER" id="PTHR43884:SF12">
    <property type="entry name" value="ISOVALERYL-COA DEHYDROGENASE, MITOCHONDRIAL-RELATED"/>
    <property type="match status" value="1"/>
</dbReference>
<dbReference type="Pfam" id="PF00441">
    <property type="entry name" value="Acyl-CoA_dh_1"/>
    <property type="match status" value="1"/>
</dbReference>
<evidence type="ECO:0000259" key="11">
    <source>
        <dbReference type="Pfam" id="PF21263"/>
    </source>
</evidence>
<evidence type="ECO:0000259" key="8">
    <source>
        <dbReference type="Pfam" id="PF00441"/>
    </source>
</evidence>
<dbReference type="Gene3D" id="1.10.540.10">
    <property type="entry name" value="Acyl-CoA dehydrogenase/oxidase, N-terminal domain"/>
    <property type="match status" value="1"/>
</dbReference>
<evidence type="ECO:0000256" key="5">
    <source>
        <dbReference type="ARBA" id="ARBA00023002"/>
    </source>
</evidence>
<evidence type="ECO:0000256" key="3">
    <source>
        <dbReference type="ARBA" id="ARBA00022630"/>
    </source>
</evidence>
<feature type="domain" description="Acyl-CoA dehydrogenase/oxidase N-terminal" evidence="10">
    <location>
        <begin position="28"/>
        <end position="141"/>
    </location>
</feature>
<reference evidence="12" key="1">
    <citation type="journal article" date="2020" name="mSystems">
        <title>Genome- and Community-Level Interaction Insights into Carbon Utilization and Element Cycling Functions of Hydrothermarchaeota in Hydrothermal Sediment.</title>
        <authorList>
            <person name="Zhou Z."/>
            <person name="Liu Y."/>
            <person name="Xu W."/>
            <person name="Pan J."/>
            <person name="Luo Z.H."/>
            <person name="Li M."/>
        </authorList>
    </citation>
    <scope>NUCLEOTIDE SEQUENCE [LARGE SCALE GENOMIC DNA]</scope>
    <source>
        <strain evidence="12">HyVt-115</strain>
    </source>
</reference>
<dbReference type="InterPro" id="IPR037069">
    <property type="entry name" value="AcylCoA_DH/ox_N_sf"/>
</dbReference>
<dbReference type="PANTHER" id="PTHR43884">
    <property type="entry name" value="ACYL-COA DEHYDROGENASE"/>
    <property type="match status" value="1"/>
</dbReference>
<keyword evidence="5 7" id="KW-0560">Oxidoreductase</keyword>
<evidence type="ECO:0000313" key="12">
    <source>
        <dbReference type="EMBL" id="HDD53091.1"/>
    </source>
</evidence>
<comment type="caution">
    <text evidence="12">The sequence shown here is derived from an EMBL/GenBank/DDBJ whole genome shotgun (WGS) entry which is preliminary data.</text>
</comment>
<comment type="catalytic activity">
    <reaction evidence="6">
        <text>a 2,3-saturated acyl-CoA + A = a 2,3-dehydroacyl-CoA + AH2</text>
        <dbReference type="Rhea" id="RHEA:48608"/>
        <dbReference type="ChEBI" id="CHEBI:13193"/>
        <dbReference type="ChEBI" id="CHEBI:17499"/>
        <dbReference type="ChEBI" id="CHEBI:60015"/>
        <dbReference type="ChEBI" id="CHEBI:65111"/>
    </reaction>
</comment>
<dbReference type="Pfam" id="PF21263">
    <property type="entry name" value="Acyl-CoA-dh_C"/>
    <property type="match status" value="1"/>
</dbReference>
<evidence type="ECO:0000256" key="2">
    <source>
        <dbReference type="ARBA" id="ARBA00009347"/>
    </source>
</evidence>
<gene>
    <name evidence="12" type="ORF">ENF32_03365</name>
</gene>
<comment type="similarity">
    <text evidence="2 7">Belongs to the acyl-CoA dehydrogenase family.</text>
</comment>
<dbReference type="PROSITE" id="PS00072">
    <property type="entry name" value="ACYL_COA_DH_1"/>
    <property type="match status" value="1"/>
</dbReference>
<dbReference type="Pfam" id="PF02771">
    <property type="entry name" value="Acyl-CoA_dh_N"/>
    <property type="match status" value="1"/>
</dbReference>